<dbReference type="AlphaFoldDB" id="A0A9W5LGF2"/>
<gene>
    <name evidence="1" type="ORF">BSI_32810</name>
</gene>
<sequence>MKLRQQNKKVIKEAGNAAAHGDDIEFNSKMAEPLFKFTSEYSV</sequence>
<keyword evidence="2" id="KW-1185">Reference proteome</keyword>
<comment type="caution">
    <text evidence="1">The sequence shown here is derived from an EMBL/GenBank/DDBJ whole genome shotgun (WGS) entry which is preliminary data.</text>
</comment>
<dbReference type="Proteomes" id="UP000011182">
    <property type="component" value="Unassembled WGS sequence"/>
</dbReference>
<reference evidence="1 2" key="1">
    <citation type="journal article" date="2014" name="Syst. Appl. Microbiol.">
        <title>Genomic insights into the taxonomic status of the three subspecies of Bacillus subtilis.</title>
        <authorList>
            <person name="Yi H."/>
            <person name="Chun J."/>
            <person name="Cha C.J."/>
        </authorList>
    </citation>
    <scope>NUCLEOTIDE SEQUENCE [LARGE SCALE GENOMIC DNA]</scope>
    <source>
        <strain evidence="1 2">KCTC 13429</strain>
    </source>
</reference>
<accession>A0A9W5LGF2</accession>
<protein>
    <submittedName>
        <fullName evidence="1">Uncharacterized protein</fullName>
    </submittedName>
</protein>
<organism evidence="1 2">
    <name type="scientific">Bacillus inaquosorum KCTC 13429</name>
    <dbReference type="NCBI Taxonomy" id="1236548"/>
    <lineage>
        <taxon>Bacteria</taxon>
        <taxon>Bacillati</taxon>
        <taxon>Bacillota</taxon>
        <taxon>Bacilli</taxon>
        <taxon>Bacillales</taxon>
        <taxon>Bacillaceae</taxon>
        <taxon>Bacillus</taxon>
    </lineage>
</organism>
<proteinExistence type="predicted"/>
<dbReference type="EMBL" id="AMXN01000006">
    <property type="protein sequence ID" value="ELS60283.1"/>
    <property type="molecule type" value="Genomic_DNA"/>
</dbReference>
<evidence type="ECO:0000313" key="1">
    <source>
        <dbReference type="EMBL" id="ELS60283.1"/>
    </source>
</evidence>
<name>A0A9W5LGF2_9BACI</name>
<evidence type="ECO:0000313" key="2">
    <source>
        <dbReference type="Proteomes" id="UP000011182"/>
    </source>
</evidence>